<proteinExistence type="predicted"/>
<accession>A0ACB9PXB5</accession>
<reference evidence="1 2" key="1">
    <citation type="journal article" date="2022" name="DNA Res.">
        <title>Chromosomal-level genome assembly of the orchid tree Bauhinia variegata (Leguminosae; Cercidoideae) supports the allotetraploid origin hypothesis of Bauhinia.</title>
        <authorList>
            <person name="Zhong Y."/>
            <person name="Chen Y."/>
            <person name="Zheng D."/>
            <person name="Pang J."/>
            <person name="Liu Y."/>
            <person name="Luo S."/>
            <person name="Meng S."/>
            <person name="Qian L."/>
            <person name="Wei D."/>
            <person name="Dai S."/>
            <person name="Zhou R."/>
        </authorList>
    </citation>
    <scope>NUCLEOTIDE SEQUENCE [LARGE SCALE GENOMIC DNA]</scope>
    <source>
        <strain evidence="1">BV-YZ2020</strain>
    </source>
</reference>
<gene>
    <name evidence="1" type="ORF">L6164_002148</name>
</gene>
<keyword evidence="2" id="KW-1185">Reference proteome</keyword>
<name>A0ACB9PXB5_BAUVA</name>
<comment type="caution">
    <text evidence="1">The sequence shown here is derived from an EMBL/GenBank/DDBJ whole genome shotgun (WGS) entry which is preliminary data.</text>
</comment>
<dbReference type="Proteomes" id="UP000828941">
    <property type="component" value="Chromosome 2"/>
</dbReference>
<organism evidence="1 2">
    <name type="scientific">Bauhinia variegata</name>
    <name type="common">Purple orchid tree</name>
    <name type="synonym">Phanera variegata</name>
    <dbReference type="NCBI Taxonomy" id="167791"/>
    <lineage>
        <taxon>Eukaryota</taxon>
        <taxon>Viridiplantae</taxon>
        <taxon>Streptophyta</taxon>
        <taxon>Embryophyta</taxon>
        <taxon>Tracheophyta</taxon>
        <taxon>Spermatophyta</taxon>
        <taxon>Magnoliopsida</taxon>
        <taxon>eudicotyledons</taxon>
        <taxon>Gunneridae</taxon>
        <taxon>Pentapetalae</taxon>
        <taxon>rosids</taxon>
        <taxon>fabids</taxon>
        <taxon>Fabales</taxon>
        <taxon>Fabaceae</taxon>
        <taxon>Cercidoideae</taxon>
        <taxon>Cercideae</taxon>
        <taxon>Bauhiniinae</taxon>
        <taxon>Bauhinia</taxon>
    </lineage>
</organism>
<evidence type="ECO:0000313" key="2">
    <source>
        <dbReference type="Proteomes" id="UP000828941"/>
    </source>
</evidence>
<dbReference type="EMBL" id="CM039427">
    <property type="protein sequence ID" value="KAI4353181.1"/>
    <property type="molecule type" value="Genomic_DNA"/>
</dbReference>
<protein>
    <submittedName>
        <fullName evidence="1">Uncharacterized protein</fullName>
    </submittedName>
</protein>
<evidence type="ECO:0000313" key="1">
    <source>
        <dbReference type="EMBL" id="KAI4353181.1"/>
    </source>
</evidence>
<sequence>MNEVVKLLSLTDEELEERQLPEEIRMAVHFDEEQAYVNQMNMDQEPVVTVMKTLPPLQHLDQVGIQGLQEDIPDHTSQEAPKDIDLKKPLVTKE</sequence>